<protein>
    <recommendedName>
        <fullName evidence="3">DUF1836 domain-containing protein</fullName>
    </recommendedName>
</protein>
<evidence type="ECO:0008006" key="3">
    <source>
        <dbReference type="Google" id="ProtNLM"/>
    </source>
</evidence>
<reference evidence="1 2" key="1">
    <citation type="submission" date="2017-03" db="EMBL/GenBank/DDBJ databases">
        <title>Genome sequence of Clostridium hungatei DSM 14427.</title>
        <authorList>
            <person name="Poehlein A."/>
            <person name="Daniel R."/>
        </authorList>
    </citation>
    <scope>NUCLEOTIDE SEQUENCE [LARGE SCALE GENOMIC DNA]</scope>
    <source>
        <strain evidence="1 2">DSM 14427</strain>
    </source>
</reference>
<dbReference type="InterPro" id="IPR014975">
    <property type="entry name" value="DUF1836"/>
</dbReference>
<sequence length="197" mass="22583">MSKGSLNHIKDELSNFSNALGQYATERWTQFPGIDLYMDQVVTYLEKLLKLFDTDASGKVITSSMVNNYVKEGYLKRPVNKKYDRVQLVTLYIMSMLKPILPIPLIAGSLSNLTHEQKYQSFFEELTKLQDEAFRNISDKLTAILENLSEEDYETTLRLFALQLTSEANARKIVAEKILQSLNRESSKAGEKDKDKK</sequence>
<gene>
    <name evidence="1" type="ORF">CLHUN_22370</name>
</gene>
<keyword evidence="2" id="KW-1185">Reference proteome</keyword>
<dbReference type="RefSeq" id="WP_080064676.1">
    <property type="nucleotide sequence ID" value="NZ_MZGX01000014.1"/>
</dbReference>
<dbReference type="PANTHER" id="PTHR40056:SF1">
    <property type="entry name" value="DUF1836 DOMAIN-CONTAINING PROTEIN"/>
    <property type="match status" value="1"/>
</dbReference>
<dbReference type="STRING" id="48256.CLHUN_22370"/>
<evidence type="ECO:0000313" key="1">
    <source>
        <dbReference type="EMBL" id="OPX43757.1"/>
    </source>
</evidence>
<dbReference type="OrthoDB" id="3191472at2"/>
<dbReference type="Proteomes" id="UP000191554">
    <property type="component" value="Unassembled WGS sequence"/>
</dbReference>
<comment type="caution">
    <text evidence="1">The sequence shown here is derived from an EMBL/GenBank/DDBJ whole genome shotgun (WGS) entry which is preliminary data.</text>
</comment>
<dbReference type="AlphaFoldDB" id="A0A1V4SKI9"/>
<dbReference type="PANTHER" id="PTHR40056">
    <property type="entry name" value="HYPOTHETICAL CYTOSOLIC PROTEIN"/>
    <property type="match status" value="1"/>
</dbReference>
<accession>A0A1V4SKI9</accession>
<organism evidence="1 2">
    <name type="scientific">Ruminiclostridium hungatei</name>
    <name type="common">Clostridium hungatei</name>
    <dbReference type="NCBI Taxonomy" id="48256"/>
    <lineage>
        <taxon>Bacteria</taxon>
        <taxon>Bacillati</taxon>
        <taxon>Bacillota</taxon>
        <taxon>Clostridia</taxon>
        <taxon>Eubacteriales</taxon>
        <taxon>Oscillospiraceae</taxon>
        <taxon>Ruminiclostridium</taxon>
    </lineage>
</organism>
<dbReference type="Pfam" id="PF08876">
    <property type="entry name" value="DUF1836"/>
    <property type="match status" value="1"/>
</dbReference>
<proteinExistence type="predicted"/>
<dbReference type="EMBL" id="MZGX01000014">
    <property type="protein sequence ID" value="OPX43757.1"/>
    <property type="molecule type" value="Genomic_DNA"/>
</dbReference>
<name>A0A1V4SKI9_RUMHU</name>
<evidence type="ECO:0000313" key="2">
    <source>
        <dbReference type="Proteomes" id="UP000191554"/>
    </source>
</evidence>